<dbReference type="SUPFAM" id="SSF48317">
    <property type="entry name" value="Acid phosphatase/Vanadium-dependent haloperoxidase"/>
    <property type="match status" value="1"/>
</dbReference>
<proteinExistence type="predicted"/>
<dbReference type="PANTHER" id="PTHR14969">
    <property type="entry name" value="SPHINGOSINE-1-PHOSPHATE PHOSPHOHYDROLASE"/>
    <property type="match status" value="1"/>
</dbReference>
<feature type="transmembrane region" description="Helical" evidence="1">
    <location>
        <begin position="43"/>
        <end position="64"/>
    </location>
</feature>
<dbReference type="SMART" id="SM00014">
    <property type="entry name" value="acidPPc"/>
    <property type="match status" value="1"/>
</dbReference>
<dbReference type="Pfam" id="PF01569">
    <property type="entry name" value="PAP2"/>
    <property type="match status" value="1"/>
</dbReference>
<gene>
    <name evidence="4" type="primary">LOC117565440</name>
</gene>
<dbReference type="OrthoDB" id="10266771at2759"/>
<name>A0A6P8XQJ7_DROAB</name>
<keyword evidence="1" id="KW-1133">Transmembrane helix</keyword>
<keyword evidence="3" id="KW-1185">Reference proteome</keyword>
<dbReference type="InterPro" id="IPR000326">
    <property type="entry name" value="PAP2/HPO"/>
</dbReference>
<dbReference type="GO" id="GO:0042392">
    <property type="term" value="F:sphingosine-1-phosphate phosphatase activity"/>
    <property type="evidence" value="ECO:0007669"/>
    <property type="project" value="TreeGrafter"/>
</dbReference>
<feature type="transmembrane region" description="Helical" evidence="1">
    <location>
        <begin position="162"/>
        <end position="185"/>
    </location>
</feature>
<dbReference type="Proteomes" id="UP000515160">
    <property type="component" value="Chromosome 2L"/>
</dbReference>
<keyword evidence="1" id="KW-0472">Membrane</keyword>
<dbReference type="GeneID" id="117565440"/>
<sequence>MTERQVSPALKKILEQDVKLTDRFVAYLLQFSSFKSLKIHCKMLEVSCDGIAWLATWVAFIWLLNSSDLHQMQVNMLIGLLLDIVVVAFLKAFVRRRRPMPATDMLTIGPDKFSFPSGHASRAFYILVFFTHLYSLPIIFWMPLTAWAVSVVLSRLILKRHYILDVCAGALIGVVEALFLGLIWLSADSAAWFVGFLSEDKVFSEPN</sequence>
<protein>
    <submittedName>
        <fullName evidence="4">Polyisoprenoid diphosphate/phosphate phosphohydrolase PLPP6</fullName>
    </submittedName>
</protein>
<feature type="transmembrane region" description="Helical" evidence="1">
    <location>
        <begin position="76"/>
        <end position="94"/>
    </location>
</feature>
<feature type="domain" description="Phosphatidic acid phosphatase type 2/haloperoxidase" evidence="2">
    <location>
        <begin position="71"/>
        <end position="181"/>
    </location>
</feature>
<evidence type="ECO:0000256" key="1">
    <source>
        <dbReference type="SAM" id="Phobius"/>
    </source>
</evidence>
<reference evidence="4" key="1">
    <citation type="submission" date="2025-08" db="UniProtKB">
        <authorList>
            <consortium name="RefSeq"/>
        </authorList>
    </citation>
    <scope>IDENTIFICATION</scope>
    <source>
        <strain evidence="4">15112-1751.03</strain>
        <tissue evidence="4">Whole Adult</tissue>
    </source>
</reference>
<dbReference type="CDD" id="cd03391">
    <property type="entry name" value="PAP2_containing_2_like"/>
    <property type="match status" value="1"/>
</dbReference>
<feature type="transmembrane region" description="Helical" evidence="1">
    <location>
        <begin position="123"/>
        <end position="142"/>
    </location>
</feature>
<evidence type="ECO:0000313" key="4">
    <source>
        <dbReference type="RefSeq" id="XP_034100422.1"/>
    </source>
</evidence>
<keyword evidence="1" id="KW-0812">Transmembrane</keyword>
<dbReference type="PANTHER" id="PTHR14969:SF13">
    <property type="entry name" value="AT30094P"/>
    <property type="match status" value="1"/>
</dbReference>
<dbReference type="Gene3D" id="1.20.144.10">
    <property type="entry name" value="Phosphatidic acid phosphatase type 2/haloperoxidase"/>
    <property type="match status" value="1"/>
</dbReference>
<accession>A0A6P8XQJ7</accession>
<evidence type="ECO:0000313" key="3">
    <source>
        <dbReference type="Proteomes" id="UP000515160"/>
    </source>
</evidence>
<evidence type="ECO:0000259" key="2">
    <source>
        <dbReference type="SMART" id="SM00014"/>
    </source>
</evidence>
<organism evidence="3 4">
    <name type="scientific">Drosophila albomicans</name>
    <name type="common">Fruit fly</name>
    <dbReference type="NCBI Taxonomy" id="7291"/>
    <lineage>
        <taxon>Eukaryota</taxon>
        <taxon>Metazoa</taxon>
        <taxon>Ecdysozoa</taxon>
        <taxon>Arthropoda</taxon>
        <taxon>Hexapoda</taxon>
        <taxon>Insecta</taxon>
        <taxon>Pterygota</taxon>
        <taxon>Neoptera</taxon>
        <taxon>Endopterygota</taxon>
        <taxon>Diptera</taxon>
        <taxon>Brachycera</taxon>
        <taxon>Muscomorpha</taxon>
        <taxon>Ephydroidea</taxon>
        <taxon>Drosophilidae</taxon>
        <taxon>Drosophila</taxon>
    </lineage>
</organism>
<dbReference type="AlphaFoldDB" id="A0A6P8XQJ7"/>
<dbReference type="RefSeq" id="XP_034100422.1">
    <property type="nucleotide sequence ID" value="XM_034244531.2"/>
</dbReference>
<dbReference type="InterPro" id="IPR036938">
    <property type="entry name" value="PAP2/HPO_sf"/>
</dbReference>